<evidence type="ECO:0000256" key="1">
    <source>
        <dbReference type="SAM" id="MobiDB-lite"/>
    </source>
</evidence>
<name>A0AA88D039_FICCA</name>
<feature type="compositionally biased region" description="Basic and acidic residues" evidence="1">
    <location>
        <begin position="93"/>
        <end position="135"/>
    </location>
</feature>
<protein>
    <submittedName>
        <fullName evidence="2">Uncharacterized protein</fullName>
    </submittedName>
</protein>
<feature type="compositionally biased region" description="Basic and acidic residues" evidence="1">
    <location>
        <begin position="64"/>
        <end position="76"/>
    </location>
</feature>
<reference evidence="2" key="1">
    <citation type="submission" date="2023-07" db="EMBL/GenBank/DDBJ databases">
        <title>draft genome sequence of fig (Ficus carica).</title>
        <authorList>
            <person name="Takahashi T."/>
            <person name="Nishimura K."/>
        </authorList>
    </citation>
    <scope>NUCLEOTIDE SEQUENCE</scope>
</reference>
<keyword evidence="3" id="KW-1185">Reference proteome</keyword>
<comment type="caution">
    <text evidence="2">The sequence shown here is derived from an EMBL/GenBank/DDBJ whole genome shotgun (WGS) entry which is preliminary data.</text>
</comment>
<evidence type="ECO:0000313" key="2">
    <source>
        <dbReference type="EMBL" id="GMN36417.1"/>
    </source>
</evidence>
<accession>A0AA88D039</accession>
<feature type="region of interest" description="Disordered" evidence="1">
    <location>
        <begin position="1"/>
        <end position="140"/>
    </location>
</feature>
<evidence type="ECO:0000313" key="3">
    <source>
        <dbReference type="Proteomes" id="UP001187192"/>
    </source>
</evidence>
<dbReference type="EMBL" id="BTGU01000006">
    <property type="protein sequence ID" value="GMN36417.1"/>
    <property type="molecule type" value="Genomic_DNA"/>
</dbReference>
<feature type="compositionally biased region" description="Basic and acidic residues" evidence="1">
    <location>
        <begin position="33"/>
        <end position="45"/>
    </location>
</feature>
<sequence>MVTPPEQRIVADKTPRKNLLHQAERVLQCPHEGNVERELEKREDSDRDEGDGIDDGRGPPLFHVNDEDHGGGESEHCRRHGEKEEGEGEGELPGERVAEIMELKRRRDDGDEHHDGGEGANKRDDVHDGEDKEERVVEEDGEARLVVGATRYGVGGGEGDGGYQNCYNRARLRRAFQPVLRLLEKLRVGSLEELLGGFVVLVVVHVVVGWY</sequence>
<gene>
    <name evidence="2" type="ORF">TIFTF001_006001</name>
</gene>
<proteinExistence type="predicted"/>
<dbReference type="AlphaFoldDB" id="A0AA88D039"/>
<organism evidence="2 3">
    <name type="scientific">Ficus carica</name>
    <name type="common">Common fig</name>
    <dbReference type="NCBI Taxonomy" id="3494"/>
    <lineage>
        <taxon>Eukaryota</taxon>
        <taxon>Viridiplantae</taxon>
        <taxon>Streptophyta</taxon>
        <taxon>Embryophyta</taxon>
        <taxon>Tracheophyta</taxon>
        <taxon>Spermatophyta</taxon>
        <taxon>Magnoliopsida</taxon>
        <taxon>eudicotyledons</taxon>
        <taxon>Gunneridae</taxon>
        <taxon>Pentapetalae</taxon>
        <taxon>rosids</taxon>
        <taxon>fabids</taxon>
        <taxon>Rosales</taxon>
        <taxon>Moraceae</taxon>
        <taxon>Ficeae</taxon>
        <taxon>Ficus</taxon>
    </lineage>
</organism>
<dbReference type="Proteomes" id="UP001187192">
    <property type="component" value="Unassembled WGS sequence"/>
</dbReference>